<evidence type="ECO:0000256" key="2">
    <source>
        <dbReference type="ARBA" id="ARBA00023125"/>
    </source>
</evidence>
<dbReference type="GO" id="GO:0000976">
    <property type="term" value="F:transcription cis-regulatory region binding"/>
    <property type="evidence" value="ECO:0007669"/>
    <property type="project" value="TreeGrafter"/>
</dbReference>
<evidence type="ECO:0000259" key="4">
    <source>
        <dbReference type="Pfam" id="PF13377"/>
    </source>
</evidence>
<dbReference type="PANTHER" id="PTHR30146:SF109">
    <property type="entry name" value="HTH-TYPE TRANSCRIPTIONAL REGULATOR GALS"/>
    <property type="match status" value="1"/>
</dbReference>
<dbReference type="GO" id="GO:0003700">
    <property type="term" value="F:DNA-binding transcription factor activity"/>
    <property type="evidence" value="ECO:0007669"/>
    <property type="project" value="TreeGrafter"/>
</dbReference>
<comment type="caution">
    <text evidence="5">The sequence shown here is derived from an EMBL/GenBank/DDBJ whole genome shotgun (WGS) entry which is preliminary data.</text>
</comment>
<evidence type="ECO:0000313" key="5">
    <source>
        <dbReference type="EMBL" id="GHC62122.1"/>
    </source>
</evidence>
<dbReference type="Proteomes" id="UP000644507">
    <property type="component" value="Unassembled WGS sequence"/>
</dbReference>
<name>A0A918WNR6_9BACT</name>
<keyword evidence="3" id="KW-0804">Transcription</keyword>
<dbReference type="PANTHER" id="PTHR30146">
    <property type="entry name" value="LACI-RELATED TRANSCRIPTIONAL REPRESSOR"/>
    <property type="match status" value="1"/>
</dbReference>
<evidence type="ECO:0000256" key="1">
    <source>
        <dbReference type="ARBA" id="ARBA00023015"/>
    </source>
</evidence>
<protein>
    <recommendedName>
        <fullName evidence="4">Transcriptional regulator LacI/GalR-like sensor domain-containing protein</fullName>
    </recommendedName>
</protein>
<keyword evidence="1" id="KW-0805">Transcription regulation</keyword>
<proteinExistence type="predicted"/>
<reference evidence="5" key="1">
    <citation type="journal article" date="2014" name="Int. J. Syst. Evol. Microbiol.">
        <title>Complete genome sequence of Corynebacterium casei LMG S-19264T (=DSM 44701T), isolated from a smear-ripened cheese.</title>
        <authorList>
            <consortium name="US DOE Joint Genome Institute (JGI-PGF)"/>
            <person name="Walter F."/>
            <person name="Albersmeier A."/>
            <person name="Kalinowski J."/>
            <person name="Ruckert C."/>
        </authorList>
    </citation>
    <scope>NUCLEOTIDE SEQUENCE</scope>
    <source>
        <strain evidence="5">KCTC 12988</strain>
    </source>
</reference>
<accession>A0A918WNR6</accession>
<reference evidence="5" key="2">
    <citation type="submission" date="2020-09" db="EMBL/GenBank/DDBJ databases">
        <authorList>
            <person name="Sun Q."/>
            <person name="Kim S."/>
        </authorList>
    </citation>
    <scope>NUCLEOTIDE SEQUENCE</scope>
    <source>
        <strain evidence="5">KCTC 12988</strain>
    </source>
</reference>
<dbReference type="InterPro" id="IPR046335">
    <property type="entry name" value="LacI/GalR-like_sensor"/>
</dbReference>
<keyword evidence="6" id="KW-1185">Reference proteome</keyword>
<evidence type="ECO:0000313" key="6">
    <source>
        <dbReference type="Proteomes" id="UP000644507"/>
    </source>
</evidence>
<dbReference type="SUPFAM" id="SSF53822">
    <property type="entry name" value="Periplasmic binding protein-like I"/>
    <property type="match status" value="1"/>
</dbReference>
<gene>
    <name evidence="5" type="ORF">GCM10007100_31860</name>
</gene>
<dbReference type="Gene3D" id="3.40.50.2300">
    <property type="match status" value="2"/>
</dbReference>
<evidence type="ECO:0000256" key="3">
    <source>
        <dbReference type="ARBA" id="ARBA00023163"/>
    </source>
</evidence>
<organism evidence="5 6">
    <name type="scientific">Roseibacillus persicicus</name>
    <dbReference type="NCBI Taxonomy" id="454148"/>
    <lineage>
        <taxon>Bacteria</taxon>
        <taxon>Pseudomonadati</taxon>
        <taxon>Verrucomicrobiota</taxon>
        <taxon>Verrucomicrobiia</taxon>
        <taxon>Verrucomicrobiales</taxon>
        <taxon>Verrucomicrobiaceae</taxon>
        <taxon>Roseibacillus</taxon>
    </lineage>
</organism>
<dbReference type="Pfam" id="PF13377">
    <property type="entry name" value="Peripla_BP_3"/>
    <property type="match status" value="1"/>
</dbReference>
<keyword evidence="2" id="KW-0238">DNA-binding</keyword>
<dbReference type="AlphaFoldDB" id="A0A918WNR6"/>
<sequence length="276" mass="30082">MVRILSSHPRFILGGQTQVILQVVSEALGRAGYHLEFDYHPGLWSLRRPATTLSKITDCPNTAAWLLYRPTQQIQEWFSKSDIPAVAIGDVFPGVVLSHAGFDLPAACRHAVGLLASRGRRSLAFLTVTNSTAGDLACVAAFKEACAQLGLEANCLEYDDTLDGLCHTLDSLLAKTPRPDGYLAAFANHVPATIGHLNRRGCRVPEDAAVISRLDARLLAESIPSIARYEADEERLGRCLARLLLQEIENEKKGVPRSHWILPEFVDGDSAKSSSS</sequence>
<dbReference type="EMBL" id="BMXI01000015">
    <property type="protein sequence ID" value="GHC62122.1"/>
    <property type="molecule type" value="Genomic_DNA"/>
</dbReference>
<feature type="domain" description="Transcriptional regulator LacI/GalR-like sensor" evidence="4">
    <location>
        <begin position="114"/>
        <end position="270"/>
    </location>
</feature>
<dbReference type="InterPro" id="IPR028082">
    <property type="entry name" value="Peripla_BP_I"/>
</dbReference>